<dbReference type="AlphaFoldDB" id="A0A3R7PXL7"/>
<reference evidence="3 4" key="1">
    <citation type="submission" date="2018-04" db="EMBL/GenBank/DDBJ databases">
        <authorList>
            <person name="Zhang X."/>
            <person name="Yuan J."/>
            <person name="Li F."/>
            <person name="Xiang J."/>
        </authorList>
    </citation>
    <scope>NUCLEOTIDE SEQUENCE [LARGE SCALE GENOMIC DNA]</scope>
    <source>
        <tissue evidence="3">Muscle</tissue>
    </source>
</reference>
<evidence type="ECO:0000313" key="4">
    <source>
        <dbReference type="Proteomes" id="UP000283509"/>
    </source>
</evidence>
<feature type="region of interest" description="Disordered" evidence="1">
    <location>
        <begin position="384"/>
        <end position="410"/>
    </location>
</feature>
<name>A0A3R7PXL7_PENVA</name>
<evidence type="ECO:0000256" key="2">
    <source>
        <dbReference type="SAM" id="SignalP"/>
    </source>
</evidence>
<gene>
    <name evidence="3" type="ORF">C7M84_005048</name>
</gene>
<dbReference type="Proteomes" id="UP000283509">
    <property type="component" value="Unassembled WGS sequence"/>
</dbReference>
<keyword evidence="4" id="KW-1185">Reference proteome</keyword>
<keyword evidence="2" id="KW-0732">Signal</keyword>
<evidence type="ECO:0000313" key="3">
    <source>
        <dbReference type="EMBL" id="ROT85856.1"/>
    </source>
</evidence>
<proteinExistence type="predicted"/>
<reference evidence="3 4" key="2">
    <citation type="submission" date="2019-01" db="EMBL/GenBank/DDBJ databases">
        <title>The decoding of complex shrimp genome reveals the adaptation for benthos swimmer, frequently molting mechanism and breeding impact on genome.</title>
        <authorList>
            <person name="Sun Y."/>
            <person name="Gao Y."/>
            <person name="Yu Y."/>
        </authorList>
    </citation>
    <scope>NUCLEOTIDE SEQUENCE [LARGE SCALE GENOMIC DNA]</scope>
    <source>
        <tissue evidence="3">Muscle</tissue>
    </source>
</reference>
<organism evidence="3 4">
    <name type="scientific">Penaeus vannamei</name>
    <name type="common">Whiteleg shrimp</name>
    <name type="synonym">Litopenaeus vannamei</name>
    <dbReference type="NCBI Taxonomy" id="6689"/>
    <lineage>
        <taxon>Eukaryota</taxon>
        <taxon>Metazoa</taxon>
        <taxon>Ecdysozoa</taxon>
        <taxon>Arthropoda</taxon>
        <taxon>Crustacea</taxon>
        <taxon>Multicrustacea</taxon>
        <taxon>Malacostraca</taxon>
        <taxon>Eumalacostraca</taxon>
        <taxon>Eucarida</taxon>
        <taxon>Decapoda</taxon>
        <taxon>Dendrobranchiata</taxon>
        <taxon>Penaeoidea</taxon>
        <taxon>Penaeidae</taxon>
        <taxon>Penaeus</taxon>
    </lineage>
</organism>
<accession>A0A3R7PXL7</accession>
<protein>
    <submittedName>
        <fullName evidence="3">Uncharacterized protein</fullName>
    </submittedName>
</protein>
<sequence>MSSRLPLSLFLFLPLSSTCSSLLLSSLSGLSVHPLPLFPSSESAVLSPFFLLLSPLLPLSFAPRRLSPNPSAPHCPPLFPPLTLLLALPSSCPSLPSLISPLALSLSLAFPPLPFFPLFLSFPLSLSFSLPPSPLPLFPLPSPPLPALLSSPAFPSFFSSFLPLVPALTLPSVSPLPFLPSLPSSSFLPLSASLFPFLSLSSASSSLLSFPLSPYLTLPSLSSFTLLLSRLATPPLPFPLPSFLVSPSLSLLFLPPSLSHPSVPSSLPSFPLRSRSFPSPSSFLSPLACPSLDPSFPLPLPVSPLLPSLSGPFHRALRPFLPSSISSIATLPSPCLFPTRHSRLTTRPPLLTRACNLAVGGVGGGRRHHPARCKGRPEALSAVAPLSWPGEQRSGSLSGGPFEDRDESRS</sequence>
<comment type="caution">
    <text evidence="3">The sequence shown here is derived from an EMBL/GenBank/DDBJ whole genome shotgun (WGS) entry which is preliminary data.</text>
</comment>
<feature type="chain" id="PRO_5018776868" evidence="2">
    <location>
        <begin position="22"/>
        <end position="410"/>
    </location>
</feature>
<evidence type="ECO:0000256" key="1">
    <source>
        <dbReference type="SAM" id="MobiDB-lite"/>
    </source>
</evidence>
<dbReference type="EMBL" id="QCYY01000167">
    <property type="protein sequence ID" value="ROT85856.1"/>
    <property type="molecule type" value="Genomic_DNA"/>
</dbReference>
<feature type="signal peptide" evidence="2">
    <location>
        <begin position="1"/>
        <end position="21"/>
    </location>
</feature>